<feature type="transmembrane region" description="Helical" evidence="1">
    <location>
        <begin position="417"/>
        <end position="443"/>
    </location>
</feature>
<keyword evidence="1" id="KW-1133">Transmembrane helix</keyword>
<sequence>MRKGILRQACLLVLAGAALSAAWISTGSQPGLVLWWLCVVLLGVLTPGWVLTRCLRAGGVSATDLGWSGPVGLALTLATWLVGHLVGHSLPTLVVGPVVAAVLLLVPSTRRRALARPPDDGDRCPWWGWAALTTTVLAAVRLMWVGGLANVAPRPTAGFQIYYQDLLYQTALTGEARRSLVPEYPMVNGEPLGYHWFFHAVAAQLSGTGSDDLDVVARLLPATLVVILLLLGAAVGRQVTGDWSGALGAAIGIALVRPLFADNWVEPGMSPLPSYWQLSPTATLGWVFGLAVVGCLVGVLRRHPDDARAPTRLLPAFAVGAAGAKSAQLPVIFAGVALAAVAVLVAEWRRRRCAAASLRALALRYASCLGILLVVMVLALLFLYPGSYGLRLDPSFWPTDQTRVVYGHPVPAQGAEILAMLVALVHRWVPTVLPALGLLVLVVRRPSDPAGWIGIGAVVTGVLAALVLTHPSGSQLYFPVAALPIGYALSGAAVASGMQAMLARRGKDAARFEADARLQPAARGGPALALVGAAAAGVGVVLSVRRLLPSGGARPEGAADVTAYAAVARAWLAPSLVALALLTVLVTAAWFLVRYADRRSPGSLLRGTWMILLVLAVAGAGVRPLVHTLDLTTDPGTPRSATTATDPQHRPAVTPALFAAGQYLRAHAAPGDVVATNRVWNGVTPAGFPDNRDFSVSALSGLRTDVGGYGYAPRLLERLAKGASYATAPFWDQPRLEAELALVRAPDAAGLEAAYRTRGVRWIVADERSGPVSPDLARLTDVISHDDGVWLARLRPGGA</sequence>
<keyword evidence="3" id="KW-1185">Reference proteome</keyword>
<name>A0ABP5DXK2_9MICO</name>
<feature type="transmembrane region" description="Helical" evidence="1">
    <location>
        <begin position="88"/>
        <end position="106"/>
    </location>
</feature>
<accession>A0ABP5DXK2</accession>
<feature type="transmembrane region" description="Helical" evidence="1">
    <location>
        <begin position="361"/>
        <end position="384"/>
    </location>
</feature>
<feature type="transmembrane region" description="Helical" evidence="1">
    <location>
        <begin position="450"/>
        <end position="470"/>
    </location>
</feature>
<gene>
    <name evidence="2" type="ORF">GCM10009817_29900</name>
</gene>
<feature type="transmembrane region" description="Helical" evidence="1">
    <location>
        <begin position="307"/>
        <end position="324"/>
    </location>
</feature>
<evidence type="ECO:0000313" key="2">
    <source>
        <dbReference type="EMBL" id="GAA1986375.1"/>
    </source>
</evidence>
<evidence type="ECO:0000256" key="1">
    <source>
        <dbReference type="SAM" id="Phobius"/>
    </source>
</evidence>
<feature type="transmembrane region" description="Helical" evidence="1">
    <location>
        <begin position="126"/>
        <end position="144"/>
    </location>
</feature>
<feature type="transmembrane region" description="Helical" evidence="1">
    <location>
        <begin position="32"/>
        <end position="52"/>
    </location>
</feature>
<keyword evidence="1" id="KW-0472">Membrane</keyword>
<reference evidence="3" key="1">
    <citation type="journal article" date="2019" name="Int. J. Syst. Evol. Microbiol.">
        <title>The Global Catalogue of Microorganisms (GCM) 10K type strain sequencing project: providing services to taxonomists for standard genome sequencing and annotation.</title>
        <authorList>
            <consortium name="The Broad Institute Genomics Platform"/>
            <consortium name="The Broad Institute Genome Sequencing Center for Infectious Disease"/>
            <person name="Wu L."/>
            <person name="Ma J."/>
        </authorList>
    </citation>
    <scope>NUCLEOTIDE SEQUENCE [LARGE SCALE GENOMIC DNA]</scope>
    <source>
        <strain evidence="3">JCM 15628</strain>
    </source>
</reference>
<dbReference type="Proteomes" id="UP001500013">
    <property type="component" value="Unassembled WGS sequence"/>
</dbReference>
<dbReference type="EMBL" id="BAAAPU010000008">
    <property type="protein sequence ID" value="GAA1986375.1"/>
    <property type="molecule type" value="Genomic_DNA"/>
</dbReference>
<feature type="transmembrane region" description="Helical" evidence="1">
    <location>
        <begin position="64"/>
        <end position="82"/>
    </location>
</feature>
<evidence type="ECO:0008006" key="4">
    <source>
        <dbReference type="Google" id="ProtNLM"/>
    </source>
</evidence>
<feature type="transmembrane region" description="Helical" evidence="1">
    <location>
        <begin position="568"/>
        <end position="592"/>
    </location>
</feature>
<organism evidence="2 3">
    <name type="scientific">Terrabacter lapilli</name>
    <dbReference type="NCBI Taxonomy" id="436231"/>
    <lineage>
        <taxon>Bacteria</taxon>
        <taxon>Bacillati</taxon>
        <taxon>Actinomycetota</taxon>
        <taxon>Actinomycetes</taxon>
        <taxon>Micrococcales</taxon>
        <taxon>Intrasporangiaceae</taxon>
        <taxon>Terrabacter</taxon>
    </lineage>
</organism>
<comment type="caution">
    <text evidence="2">The sequence shown here is derived from an EMBL/GenBank/DDBJ whole genome shotgun (WGS) entry which is preliminary data.</text>
</comment>
<protein>
    <recommendedName>
        <fullName evidence="4">Galactan 5-O-arabinofuranosyltransferase</fullName>
    </recommendedName>
</protein>
<feature type="transmembrane region" description="Helical" evidence="1">
    <location>
        <begin position="527"/>
        <end position="548"/>
    </location>
</feature>
<feature type="transmembrane region" description="Helical" evidence="1">
    <location>
        <begin position="243"/>
        <end position="261"/>
    </location>
</feature>
<dbReference type="RefSeq" id="WP_344064117.1">
    <property type="nucleotide sequence ID" value="NZ_BAAAPU010000008.1"/>
</dbReference>
<keyword evidence="1" id="KW-0812">Transmembrane</keyword>
<feature type="transmembrane region" description="Helical" evidence="1">
    <location>
        <begin position="215"/>
        <end position="236"/>
    </location>
</feature>
<feature type="transmembrane region" description="Helical" evidence="1">
    <location>
        <begin position="281"/>
        <end position="300"/>
    </location>
</feature>
<feature type="transmembrane region" description="Helical" evidence="1">
    <location>
        <begin position="476"/>
        <end position="495"/>
    </location>
</feature>
<proteinExistence type="predicted"/>
<evidence type="ECO:0000313" key="3">
    <source>
        <dbReference type="Proteomes" id="UP001500013"/>
    </source>
</evidence>
<feature type="transmembrane region" description="Helical" evidence="1">
    <location>
        <begin position="330"/>
        <end position="349"/>
    </location>
</feature>
<feature type="transmembrane region" description="Helical" evidence="1">
    <location>
        <begin position="604"/>
        <end position="622"/>
    </location>
</feature>